<feature type="transmembrane region" description="Helical" evidence="5">
    <location>
        <begin position="79"/>
        <end position="102"/>
    </location>
</feature>
<keyword evidence="4 5" id="KW-0472">Membrane</keyword>
<feature type="transmembrane region" description="Helical" evidence="5">
    <location>
        <begin position="108"/>
        <end position="129"/>
    </location>
</feature>
<proteinExistence type="predicted"/>
<feature type="transmembrane region" description="Helical" evidence="5">
    <location>
        <begin position="6"/>
        <end position="24"/>
    </location>
</feature>
<feature type="domain" description="ABC transmembrane type-1" evidence="6">
    <location>
        <begin position="1"/>
        <end position="126"/>
    </location>
</feature>
<dbReference type="PANTHER" id="PTHR43394">
    <property type="entry name" value="ATP-DEPENDENT PERMEASE MDL1, MITOCHONDRIAL"/>
    <property type="match status" value="1"/>
</dbReference>
<comment type="subcellular location">
    <subcellularLocation>
        <location evidence="1">Cell membrane</location>
        <topology evidence="1">Multi-pass membrane protein</topology>
    </subcellularLocation>
</comment>
<dbReference type="Gene3D" id="3.40.50.300">
    <property type="entry name" value="P-loop containing nucleotide triphosphate hydrolases"/>
    <property type="match status" value="1"/>
</dbReference>
<evidence type="ECO:0000313" key="8">
    <source>
        <dbReference type="Proteomes" id="UP000259221"/>
    </source>
</evidence>
<dbReference type="InterPro" id="IPR039421">
    <property type="entry name" value="Type_1_exporter"/>
</dbReference>
<feature type="transmembrane region" description="Helical" evidence="5">
    <location>
        <begin position="543"/>
        <end position="576"/>
    </location>
</feature>
<dbReference type="Gene3D" id="1.20.1560.10">
    <property type="entry name" value="ABC transporter type 1, transmembrane domain"/>
    <property type="match status" value="2"/>
</dbReference>
<sequence>MNSVEFTSYIIALVAVIVFKYAAFHTSCTIATDIESRVAMRLRPKMLHALLSLRSAGIEEPQELASLSVNDDINALQRFIGVLVPQIVASVPIPVVIAAVLFTVNPLIAGICAVSSIFSVISLLLVLLLRSVVWRCVSAWCAYAISCVAIVATVWLSSVKGVGLAAALLTMPLLMLSVQPIREVGKHLHVVQHAVHGMHHVESLLQTVSASSAPISFSDDGATLSLPDGATDIALRMRCDIADEHAGKDNERLRISMIARSGELQIVPSQYQSVMRINILSGCGFNKTADVLLSYNDRYGVHEDDIAPFVVSDAFDATEHSSYLTLHDATVGALADVVTVVSERSHLFATTLRENLLLASPTATTTAMWDALRAARVDGVVYADYDGLDMPIDRLLHNPDATYNAEDIARRIILARALLRHTPVYIFDYAAQTISESEAAVLTRVLRRLARSATVIALMPNDVGVDSHDARITVEAYKRIAHETMRGTTAAKESVSEVVQRDGSRVPAEKMLASARVERPVSAMATVVASTSQEHTVSRLKRAFFAIISMVVTAISVAATVCIPVAMVAAMFAVAGRPIFGFVMQQCVLVAVACMFVRAFTLVLLFAGVDMHHEHLHKAHISMNVGMVCAVLPLLVVLYFLDVDLSYVAIVSCVLLVFVLPRYLLMRSRHIVQKVRVEQHEVECEVSDIELGIDEVLAFRQGEHCVKHMVASMKKVSQQNMRLSRKIGGISAFVLVLSLVSIATSALLVAHTIHPVPTNIPAWNTVYAVMAMVLLVSMIQQVSGVVLQRIPSMVKVK</sequence>
<dbReference type="OrthoDB" id="3243238at2"/>
<evidence type="ECO:0000256" key="2">
    <source>
        <dbReference type="ARBA" id="ARBA00022692"/>
    </source>
</evidence>
<dbReference type="InterPro" id="IPR036640">
    <property type="entry name" value="ABC1_TM_sf"/>
</dbReference>
<feature type="transmembrane region" description="Helical" evidence="5">
    <location>
        <begin position="621"/>
        <end position="641"/>
    </location>
</feature>
<feature type="transmembrane region" description="Helical" evidence="5">
    <location>
        <begin position="727"/>
        <end position="753"/>
    </location>
</feature>
<dbReference type="SUPFAM" id="SSF52540">
    <property type="entry name" value="P-loop containing nucleoside triphosphate hydrolases"/>
    <property type="match status" value="1"/>
</dbReference>
<evidence type="ECO:0000256" key="5">
    <source>
        <dbReference type="SAM" id="Phobius"/>
    </source>
</evidence>
<name>A0A3E1IZZ0_GARVA</name>
<dbReference type="EMBL" id="LRTV01000010">
    <property type="protein sequence ID" value="RFD78408.1"/>
    <property type="molecule type" value="Genomic_DNA"/>
</dbReference>
<dbReference type="InterPro" id="IPR027417">
    <property type="entry name" value="P-loop_NTPase"/>
</dbReference>
<feature type="transmembrane region" description="Helical" evidence="5">
    <location>
        <begin position="588"/>
        <end position="609"/>
    </location>
</feature>
<evidence type="ECO:0000256" key="3">
    <source>
        <dbReference type="ARBA" id="ARBA00022989"/>
    </source>
</evidence>
<dbReference type="PANTHER" id="PTHR43394:SF1">
    <property type="entry name" value="ATP-BINDING CASSETTE SUB-FAMILY B MEMBER 10, MITOCHONDRIAL"/>
    <property type="match status" value="1"/>
</dbReference>
<dbReference type="GO" id="GO:0005524">
    <property type="term" value="F:ATP binding"/>
    <property type="evidence" value="ECO:0007669"/>
    <property type="project" value="InterPro"/>
</dbReference>
<organism evidence="7 8">
    <name type="scientific">Gardnerella vaginalis</name>
    <dbReference type="NCBI Taxonomy" id="2702"/>
    <lineage>
        <taxon>Bacteria</taxon>
        <taxon>Bacillati</taxon>
        <taxon>Actinomycetota</taxon>
        <taxon>Actinomycetes</taxon>
        <taxon>Bifidobacteriales</taxon>
        <taxon>Bifidobacteriaceae</taxon>
        <taxon>Gardnerella</taxon>
    </lineage>
</organism>
<evidence type="ECO:0000256" key="4">
    <source>
        <dbReference type="ARBA" id="ARBA00023136"/>
    </source>
</evidence>
<dbReference type="PROSITE" id="PS50929">
    <property type="entry name" value="ABC_TM1F"/>
    <property type="match status" value="1"/>
</dbReference>
<dbReference type="GO" id="GO:0005886">
    <property type="term" value="C:plasma membrane"/>
    <property type="evidence" value="ECO:0007669"/>
    <property type="project" value="UniProtKB-SubCell"/>
</dbReference>
<gene>
    <name evidence="7" type="ORF">AXE77_05130</name>
</gene>
<keyword evidence="3 5" id="KW-1133">Transmembrane helix</keyword>
<evidence type="ECO:0000256" key="1">
    <source>
        <dbReference type="ARBA" id="ARBA00004651"/>
    </source>
</evidence>
<feature type="transmembrane region" description="Helical" evidence="5">
    <location>
        <begin position="647"/>
        <end position="665"/>
    </location>
</feature>
<keyword evidence="2 5" id="KW-0812">Transmembrane</keyword>
<accession>A0A3E1IZZ0</accession>
<comment type="caution">
    <text evidence="7">The sequence shown here is derived from an EMBL/GenBank/DDBJ whole genome shotgun (WGS) entry which is preliminary data.</text>
</comment>
<evidence type="ECO:0000259" key="6">
    <source>
        <dbReference type="PROSITE" id="PS50929"/>
    </source>
</evidence>
<dbReference type="AlphaFoldDB" id="A0A3E1IZZ0"/>
<dbReference type="SUPFAM" id="SSF90123">
    <property type="entry name" value="ABC transporter transmembrane region"/>
    <property type="match status" value="2"/>
</dbReference>
<reference evidence="7 8" key="1">
    <citation type="submission" date="2016-02" db="EMBL/GenBank/DDBJ databases">
        <authorList>
            <person name="Alioto T."/>
            <person name="Alioto T."/>
        </authorList>
    </citation>
    <scope>NUCLEOTIDE SEQUENCE [LARGE SCALE GENOMIC DNA]</scope>
    <source>
        <strain evidence="7 8">NR010</strain>
    </source>
</reference>
<dbReference type="GO" id="GO:0015421">
    <property type="term" value="F:ABC-type oligopeptide transporter activity"/>
    <property type="evidence" value="ECO:0007669"/>
    <property type="project" value="TreeGrafter"/>
</dbReference>
<feature type="transmembrane region" description="Helical" evidence="5">
    <location>
        <begin position="162"/>
        <end position="178"/>
    </location>
</feature>
<protein>
    <submittedName>
        <fullName evidence="7">ABC transporter</fullName>
    </submittedName>
</protein>
<dbReference type="Proteomes" id="UP000259221">
    <property type="component" value="Unassembled WGS sequence"/>
</dbReference>
<dbReference type="InterPro" id="IPR011527">
    <property type="entry name" value="ABC1_TM_dom"/>
</dbReference>
<feature type="transmembrane region" description="Helical" evidence="5">
    <location>
        <begin position="136"/>
        <end position="156"/>
    </location>
</feature>
<feature type="transmembrane region" description="Helical" evidence="5">
    <location>
        <begin position="765"/>
        <end position="787"/>
    </location>
</feature>
<evidence type="ECO:0000313" key="7">
    <source>
        <dbReference type="EMBL" id="RFD78408.1"/>
    </source>
</evidence>